<dbReference type="InterPro" id="IPR036597">
    <property type="entry name" value="Fido-like_dom_sf"/>
</dbReference>
<protein>
    <submittedName>
        <fullName evidence="1">Uncharacterized protein</fullName>
    </submittedName>
</protein>
<evidence type="ECO:0000313" key="2">
    <source>
        <dbReference type="Proteomes" id="UP000198976"/>
    </source>
</evidence>
<gene>
    <name evidence="1" type="ORF">SAMN04489714_0225</name>
</gene>
<dbReference type="RefSeq" id="WP_157886282.1">
    <property type="nucleotide sequence ID" value="NZ_LT629792.1"/>
</dbReference>
<dbReference type="Proteomes" id="UP000198976">
    <property type="component" value="Chromosome I"/>
</dbReference>
<dbReference type="EMBL" id="LT629792">
    <property type="protein sequence ID" value="SDT86040.1"/>
    <property type="molecule type" value="Genomic_DNA"/>
</dbReference>
<evidence type="ECO:0000313" key="1">
    <source>
        <dbReference type="EMBL" id="SDT86040.1"/>
    </source>
</evidence>
<dbReference type="Gene3D" id="1.10.3290.10">
    <property type="entry name" value="Fido-like domain"/>
    <property type="match status" value="1"/>
</dbReference>
<organism evidence="1 2">
    <name type="scientific">Schaalia radingae</name>
    <dbReference type="NCBI Taxonomy" id="131110"/>
    <lineage>
        <taxon>Bacteria</taxon>
        <taxon>Bacillati</taxon>
        <taxon>Actinomycetota</taxon>
        <taxon>Actinomycetes</taxon>
        <taxon>Actinomycetales</taxon>
        <taxon>Actinomycetaceae</taxon>
        <taxon>Schaalia</taxon>
    </lineage>
</organism>
<keyword evidence="2" id="KW-1185">Reference proteome</keyword>
<accession>A0ABY0V549</accession>
<sequence length="80" mass="8956">MARFDSWGSYFYPETVDPETGNGTLRNLYGERDAGVLAQLEYTDTSSRAVDLIRGNVTIAKTFDADHVCAIHAYLFCCRV</sequence>
<reference evidence="1 2" key="1">
    <citation type="submission" date="2016-10" db="EMBL/GenBank/DDBJ databases">
        <authorList>
            <person name="Varghese N."/>
            <person name="Submissions S."/>
        </authorList>
    </citation>
    <scope>NUCLEOTIDE SEQUENCE [LARGE SCALE GENOMIC DNA]</scope>
    <source>
        <strain evidence="1 2">DSM 9169</strain>
    </source>
</reference>
<proteinExistence type="predicted"/>
<name>A0ABY0V549_9ACTO</name>